<evidence type="ECO:0000256" key="2">
    <source>
        <dbReference type="ARBA" id="ARBA00007316"/>
    </source>
</evidence>
<dbReference type="RefSeq" id="WP_002997080.1">
    <property type="nucleotide sequence ID" value="NZ_UHFA01000002.1"/>
</dbReference>
<dbReference type="PANTHER" id="PTHR32309:SF13">
    <property type="entry name" value="FERRIC ENTEROBACTIN TRANSPORT PROTEIN FEPE"/>
    <property type="match status" value="1"/>
</dbReference>
<keyword evidence="8" id="KW-0067">ATP-binding</keyword>
<dbReference type="CDD" id="cd05387">
    <property type="entry name" value="BY-kinase"/>
    <property type="match status" value="1"/>
</dbReference>
<dbReference type="OrthoDB" id="9794577at2"/>
<comment type="similarity">
    <text evidence="2">Belongs to the CpsD/CapB family.</text>
</comment>
<dbReference type="NCBIfam" id="TIGR01007">
    <property type="entry name" value="eps_fam"/>
    <property type="match status" value="1"/>
</dbReference>
<keyword evidence="10" id="KW-0829">Tyrosine-protein kinase</keyword>
<evidence type="ECO:0000256" key="4">
    <source>
        <dbReference type="ARBA" id="ARBA00019200"/>
    </source>
</evidence>
<dbReference type="GO" id="GO:0045227">
    <property type="term" value="P:capsule polysaccharide biosynthetic process"/>
    <property type="evidence" value="ECO:0007669"/>
    <property type="project" value="UniProtKB-UniPathway"/>
</dbReference>
<evidence type="ECO:0000256" key="7">
    <source>
        <dbReference type="ARBA" id="ARBA00022777"/>
    </source>
</evidence>
<keyword evidence="6" id="KW-0547">Nucleotide-binding</keyword>
<accession>A0A380JGZ0</accession>
<feature type="domain" description="AAA" evidence="15">
    <location>
        <begin position="36"/>
        <end position="166"/>
    </location>
</feature>
<evidence type="ECO:0000256" key="11">
    <source>
        <dbReference type="ARBA" id="ARBA00023169"/>
    </source>
</evidence>
<feature type="region of interest" description="Disordered" evidence="14">
    <location>
        <begin position="223"/>
        <end position="246"/>
    </location>
</feature>
<keyword evidence="11" id="KW-0270">Exopolysaccharide synthesis</keyword>
<comment type="function">
    <text evidence="12">Involved in the regulation of capsular polysaccharide biosynthesis. Autophosphorylation of CpsD attenuates its activity and reduces the level of encapsulation. May be part of a complex that directs the coordinated polymerization and export to the cell surface of the capsular polysaccharide.</text>
</comment>
<dbReference type="UniPathway" id="UPA00934"/>
<sequence length="246" mass="27133">MGYLELASNKEKLMDKAKEYYNSIRANIQFSGSDIKVIALTSVQPKEGKSTTSMSLAVSFARAGYRTLLVDADTRNSVMMGSFKPDAPLKGLTDFLSGHADLQTTISRTSVPNLTMIPSGQVPPNPTALFQSDNFKRMIEAVREHYDYVLIDTPPIGKVVDAAIIAQDCDASIMITEAGVIRRRFIRKAIEQMEKSGAQFLGVILNKVDEKSENYGNYGSYGSYGDYGKPSSKDKSEHTSHLRRAK</sequence>
<keyword evidence="7 16" id="KW-0418">Kinase</keyword>
<evidence type="ECO:0000256" key="5">
    <source>
        <dbReference type="ARBA" id="ARBA00022679"/>
    </source>
</evidence>
<evidence type="ECO:0000313" key="17">
    <source>
        <dbReference type="Proteomes" id="UP000254082"/>
    </source>
</evidence>
<keyword evidence="17" id="KW-1185">Reference proteome</keyword>
<evidence type="ECO:0000259" key="15">
    <source>
        <dbReference type="Pfam" id="PF13614"/>
    </source>
</evidence>
<dbReference type="InterPro" id="IPR050445">
    <property type="entry name" value="Bact_polysacc_biosynth/exp"/>
</dbReference>
<keyword evidence="5 16" id="KW-0808">Transferase</keyword>
<comment type="pathway">
    <text evidence="1">Capsule biogenesis; capsule polysaccharide biosynthesis.</text>
</comment>
<evidence type="ECO:0000256" key="10">
    <source>
        <dbReference type="ARBA" id="ARBA00023137"/>
    </source>
</evidence>
<evidence type="ECO:0000256" key="6">
    <source>
        <dbReference type="ARBA" id="ARBA00022741"/>
    </source>
</evidence>
<dbReference type="GO" id="GO:0005524">
    <property type="term" value="F:ATP binding"/>
    <property type="evidence" value="ECO:0007669"/>
    <property type="project" value="UniProtKB-KW"/>
</dbReference>
<dbReference type="EC" id="2.7.10.2" evidence="3"/>
<dbReference type="EMBL" id="UHFA01000002">
    <property type="protein sequence ID" value="SUN37380.1"/>
    <property type="molecule type" value="Genomic_DNA"/>
</dbReference>
<keyword evidence="9" id="KW-0972">Capsule biogenesis/degradation</keyword>
<dbReference type="InterPro" id="IPR025669">
    <property type="entry name" value="AAA_dom"/>
</dbReference>
<comment type="catalytic activity">
    <reaction evidence="13">
        <text>L-tyrosyl-[protein] + ATP = O-phospho-L-tyrosyl-[protein] + ADP + H(+)</text>
        <dbReference type="Rhea" id="RHEA:10596"/>
        <dbReference type="Rhea" id="RHEA-COMP:10136"/>
        <dbReference type="Rhea" id="RHEA-COMP:20101"/>
        <dbReference type="ChEBI" id="CHEBI:15378"/>
        <dbReference type="ChEBI" id="CHEBI:30616"/>
        <dbReference type="ChEBI" id="CHEBI:46858"/>
        <dbReference type="ChEBI" id="CHEBI:61978"/>
        <dbReference type="ChEBI" id="CHEBI:456216"/>
        <dbReference type="EC" id="2.7.10.2"/>
    </reaction>
</comment>
<feature type="compositionally biased region" description="Basic and acidic residues" evidence="14">
    <location>
        <begin position="231"/>
        <end position="240"/>
    </location>
</feature>
<evidence type="ECO:0000256" key="3">
    <source>
        <dbReference type="ARBA" id="ARBA00011903"/>
    </source>
</evidence>
<evidence type="ECO:0000256" key="9">
    <source>
        <dbReference type="ARBA" id="ARBA00022903"/>
    </source>
</evidence>
<dbReference type="AlphaFoldDB" id="A0A380JGZ0"/>
<dbReference type="SUPFAM" id="SSF52540">
    <property type="entry name" value="P-loop containing nucleoside triphosphate hydrolases"/>
    <property type="match status" value="1"/>
</dbReference>
<dbReference type="InterPro" id="IPR005702">
    <property type="entry name" value="Wzc-like_C"/>
</dbReference>
<evidence type="ECO:0000256" key="13">
    <source>
        <dbReference type="ARBA" id="ARBA00051245"/>
    </source>
</evidence>
<evidence type="ECO:0000256" key="1">
    <source>
        <dbReference type="ARBA" id="ARBA00005132"/>
    </source>
</evidence>
<dbReference type="GO" id="GO:0004715">
    <property type="term" value="F:non-membrane spanning protein tyrosine kinase activity"/>
    <property type="evidence" value="ECO:0007669"/>
    <property type="project" value="UniProtKB-EC"/>
</dbReference>
<dbReference type="InterPro" id="IPR027417">
    <property type="entry name" value="P-loop_NTPase"/>
</dbReference>
<gene>
    <name evidence="16" type="primary">wze</name>
    <name evidence="16" type="ORF">NCTC11391_02107</name>
</gene>
<evidence type="ECO:0000313" key="16">
    <source>
        <dbReference type="EMBL" id="SUN37380.1"/>
    </source>
</evidence>
<reference evidence="16 17" key="1">
    <citation type="submission" date="2018-06" db="EMBL/GenBank/DDBJ databases">
        <authorList>
            <consortium name="Pathogen Informatics"/>
            <person name="Doyle S."/>
        </authorList>
    </citation>
    <scope>NUCLEOTIDE SEQUENCE [LARGE SCALE GENOMIC DNA]</scope>
    <source>
        <strain evidence="17">NCTC 11391</strain>
    </source>
</reference>
<dbReference type="Gene3D" id="3.40.50.300">
    <property type="entry name" value="P-loop containing nucleotide triphosphate hydrolases"/>
    <property type="match status" value="1"/>
</dbReference>
<dbReference type="PANTHER" id="PTHR32309">
    <property type="entry name" value="TYROSINE-PROTEIN KINASE"/>
    <property type="match status" value="1"/>
</dbReference>
<name>A0A380JGZ0_STRDO</name>
<evidence type="ECO:0000256" key="14">
    <source>
        <dbReference type="SAM" id="MobiDB-lite"/>
    </source>
</evidence>
<proteinExistence type="inferred from homology"/>
<organism evidence="16 17">
    <name type="scientific">Streptococcus downei MFe28</name>
    <dbReference type="NCBI Taxonomy" id="764290"/>
    <lineage>
        <taxon>Bacteria</taxon>
        <taxon>Bacillati</taxon>
        <taxon>Bacillota</taxon>
        <taxon>Bacilli</taxon>
        <taxon>Lactobacillales</taxon>
        <taxon>Streptococcaceae</taxon>
        <taxon>Streptococcus</taxon>
    </lineage>
</organism>
<dbReference type="Pfam" id="PF13614">
    <property type="entry name" value="AAA_31"/>
    <property type="match status" value="1"/>
</dbReference>
<protein>
    <recommendedName>
        <fullName evidence="4">Tyrosine-protein kinase CpsD</fullName>
        <ecNumber evidence="3">2.7.10.2</ecNumber>
    </recommendedName>
</protein>
<dbReference type="GO" id="GO:0005886">
    <property type="term" value="C:plasma membrane"/>
    <property type="evidence" value="ECO:0007669"/>
    <property type="project" value="TreeGrafter"/>
</dbReference>
<evidence type="ECO:0000256" key="8">
    <source>
        <dbReference type="ARBA" id="ARBA00022840"/>
    </source>
</evidence>
<dbReference type="Proteomes" id="UP000254082">
    <property type="component" value="Unassembled WGS sequence"/>
</dbReference>
<evidence type="ECO:0000256" key="12">
    <source>
        <dbReference type="ARBA" id="ARBA00024964"/>
    </source>
</evidence>